<comment type="similarity">
    <text evidence="1">Belongs to the short-chain dehydrogenases/reductases (SDR) family.</text>
</comment>
<name>A0A8J3TQ76_9ACTN</name>
<gene>
    <name evidence="3" type="ORF">Pmi06nite_39800</name>
</gene>
<keyword evidence="4" id="KW-1185">Reference proteome</keyword>
<reference evidence="3 4" key="1">
    <citation type="submission" date="2021-01" db="EMBL/GenBank/DDBJ databases">
        <title>Whole genome shotgun sequence of Planotetraspora mira NBRC 15435.</title>
        <authorList>
            <person name="Komaki H."/>
            <person name="Tamura T."/>
        </authorList>
    </citation>
    <scope>NUCLEOTIDE SEQUENCE [LARGE SCALE GENOMIC DNA]</scope>
    <source>
        <strain evidence="3 4">NBRC 15435</strain>
    </source>
</reference>
<dbReference type="CDD" id="cd05233">
    <property type="entry name" value="SDR_c"/>
    <property type="match status" value="1"/>
</dbReference>
<dbReference type="InterPro" id="IPR002347">
    <property type="entry name" value="SDR_fam"/>
</dbReference>
<dbReference type="PANTHER" id="PTHR42760:SF133">
    <property type="entry name" value="3-OXOACYL-[ACYL-CARRIER-PROTEIN] REDUCTASE"/>
    <property type="match status" value="1"/>
</dbReference>
<dbReference type="EMBL" id="BOOO01000020">
    <property type="protein sequence ID" value="GII30538.1"/>
    <property type="molecule type" value="Genomic_DNA"/>
</dbReference>
<evidence type="ECO:0000313" key="4">
    <source>
        <dbReference type="Proteomes" id="UP000650628"/>
    </source>
</evidence>
<dbReference type="PRINTS" id="PR00081">
    <property type="entry name" value="GDHRDH"/>
</dbReference>
<dbReference type="InterPro" id="IPR036291">
    <property type="entry name" value="NAD(P)-bd_dom_sf"/>
</dbReference>
<keyword evidence="2" id="KW-0560">Oxidoreductase</keyword>
<dbReference type="SUPFAM" id="SSF51735">
    <property type="entry name" value="NAD(P)-binding Rossmann-fold domains"/>
    <property type="match status" value="1"/>
</dbReference>
<dbReference type="Gene3D" id="3.40.50.720">
    <property type="entry name" value="NAD(P)-binding Rossmann-like Domain"/>
    <property type="match status" value="1"/>
</dbReference>
<proteinExistence type="inferred from homology"/>
<evidence type="ECO:0000256" key="1">
    <source>
        <dbReference type="ARBA" id="ARBA00006484"/>
    </source>
</evidence>
<dbReference type="Pfam" id="PF13561">
    <property type="entry name" value="adh_short_C2"/>
    <property type="match status" value="1"/>
</dbReference>
<accession>A0A8J3TQ76</accession>
<dbReference type="Proteomes" id="UP000650628">
    <property type="component" value="Unassembled WGS sequence"/>
</dbReference>
<dbReference type="GO" id="GO:0016616">
    <property type="term" value="F:oxidoreductase activity, acting on the CH-OH group of donors, NAD or NADP as acceptor"/>
    <property type="evidence" value="ECO:0007669"/>
    <property type="project" value="TreeGrafter"/>
</dbReference>
<sequence length="72" mass="7322">MYAATKGAVRTLARSFANELQVKGIRVNVVSPGPIDTPGVDGLAPDQAQVAGFKAALAGTVPMNRLESRGGG</sequence>
<protein>
    <recommendedName>
        <fullName evidence="5">SDR family oxidoreductase</fullName>
    </recommendedName>
</protein>
<organism evidence="3 4">
    <name type="scientific">Planotetraspora mira</name>
    <dbReference type="NCBI Taxonomy" id="58121"/>
    <lineage>
        <taxon>Bacteria</taxon>
        <taxon>Bacillati</taxon>
        <taxon>Actinomycetota</taxon>
        <taxon>Actinomycetes</taxon>
        <taxon>Streptosporangiales</taxon>
        <taxon>Streptosporangiaceae</taxon>
        <taxon>Planotetraspora</taxon>
    </lineage>
</organism>
<dbReference type="AlphaFoldDB" id="A0A8J3TQ76"/>
<evidence type="ECO:0000256" key="2">
    <source>
        <dbReference type="ARBA" id="ARBA00023002"/>
    </source>
</evidence>
<evidence type="ECO:0008006" key="5">
    <source>
        <dbReference type="Google" id="ProtNLM"/>
    </source>
</evidence>
<dbReference type="GO" id="GO:0006633">
    <property type="term" value="P:fatty acid biosynthetic process"/>
    <property type="evidence" value="ECO:0007669"/>
    <property type="project" value="TreeGrafter"/>
</dbReference>
<dbReference type="PANTHER" id="PTHR42760">
    <property type="entry name" value="SHORT-CHAIN DEHYDROGENASES/REDUCTASES FAMILY MEMBER"/>
    <property type="match status" value="1"/>
</dbReference>
<comment type="caution">
    <text evidence="3">The sequence shown here is derived from an EMBL/GenBank/DDBJ whole genome shotgun (WGS) entry which is preliminary data.</text>
</comment>
<dbReference type="GO" id="GO:0048038">
    <property type="term" value="F:quinone binding"/>
    <property type="evidence" value="ECO:0007669"/>
    <property type="project" value="TreeGrafter"/>
</dbReference>
<evidence type="ECO:0000313" key="3">
    <source>
        <dbReference type="EMBL" id="GII30538.1"/>
    </source>
</evidence>